<proteinExistence type="predicted"/>
<sequence length="224" mass="24383">MPALLLAGSPFLAARPGVNPSRICSRSGCAVTGPEGNSARPEAGRRGGGTEEEREKGGGGRAVPDRRQRGRSDALVFVRAVHEAKWMNEMEISIYDSCCLLPSKGGGSGVLSVSQLPVHMERSLPVDIREQVPALVLDCEHDIDFNKDIEAKRQYARQVAKFFEFVKKQKESPTAEMIDGDKSINKQIVLPQGGGLWVPGKSPLPESALKSFDFRRTMSSFLST</sequence>
<keyword evidence="3" id="KW-1185">Reference proteome</keyword>
<dbReference type="GO" id="GO:0019136">
    <property type="term" value="F:deoxynucleoside kinase activity"/>
    <property type="evidence" value="ECO:0007669"/>
    <property type="project" value="TreeGrafter"/>
</dbReference>
<dbReference type="PANTHER" id="PTHR10513:SF43">
    <property type="entry name" value="OS01G0874100 PROTEIN"/>
    <property type="match status" value="1"/>
</dbReference>
<gene>
    <name evidence="2" type="ORF">HU200_007557</name>
</gene>
<feature type="region of interest" description="Disordered" evidence="1">
    <location>
        <begin position="29"/>
        <end position="68"/>
    </location>
</feature>
<feature type="compositionally biased region" description="Basic and acidic residues" evidence="1">
    <location>
        <begin position="42"/>
        <end position="68"/>
    </location>
</feature>
<dbReference type="GO" id="GO:0005737">
    <property type="term" value="C:cytoplasm"/>
    <property type="evidence" value="ECO:0007669"/>
    <property type="project" value="TreeGrafter"/>
</dbReference>
<dbReference type="OrthoDB" id="567086at2759"/>
<name>A0A835KR26_9POAL</name>
<evidence type="ECO:0000313" key="2">
    <source>
        <dbReference type="EMBL" id="KAF8768513.1"/>
    </source>
</evidence>
<comment type="caution">
    <text evidence="2">The sequence shown here is derived from an EMBL/GenBank/DDBJ whole genome shotgun (WGS) entry which is preliminary data.</text>
</comment>
<dbReference type="Proteomes" id="UP000636709">
    <property type="component" value="Unassembled WGS sequence"/>
</dbReference>
<organism evidence="2 3">
    <name type="scientific">Digitaria exilis</name>
    <dbReference type="NCBI Taxonomy" id="1010633"/>
    <lineage>
        <taxon>Eukaryota</taxon>
        <taxon>Viridiplantae</taxon>
        <taxon>Streptophyta</taxon>
        <taxon>Embryophyta</taxon>
        <taxon>Tracheophyta</taxon>
        <taxon>Spermatophyta</taxon>
        <taxon>Magnoliopsida</taxon>
        <taxon>Liliopsida</taxon>
        <taxon>Poales</taxon>
        <taxon>Poaceae</taxon>
        <taxon>PACMAD clade</taxon>
        <taxon>Panicoideae</taxon>
        <taxon>Panicodae</taxon>
        <taxon>Paniceae</taxon>
        <taxon>Anthephorinae</taxon>
        <taxon>Digitaria</taxon>
    </lineage>
</organism>
<dbReference type="InterPro" id="IPR050566">
    <property type="entry name" value="Deoxyribonucleoside_kinase"/>
</dbReference>
<reference evidence="2" key="1">
    <citation type="submission" date="2020-07" db="EMBL/GenBank/DDBJ databases">
        <title>Genome sequence and genetic diversity analysis of an under-domesticated orphan crop, white fonio (Digitaria exilis).</title>
        <authorList>
            <person name="Bennetzen J.L."/>
            <person name="Chen S."/>
            <person name="Ma X."/>
            <person name="Wang X."/>
            <person name="Yssel A.E.J."/>
            <person name="Chaluvadi S.R."/>
            <person name="Johnson M."/>
            <person name="Gangashetty P."/>
            <person name="Hamidou F."/>
            <person name="Sanogo M.D."/>
            <person name="Zwaenepoel A."/>
            <person name="Wallace J."/>
            <person name="Van De Peer Y."/>
            <person name="Van Deynze A."/>
        </authorList>
    </citation>
    <scope>NUCLEOTIDE SEQUENCE</scope>
    <source>
        <tissue evidence="2">Leaves</tissue>
    </source>
</reference>
<dbReference type="AlphaFoldDB" id="A0A835KR26"/>
<accession>A0A835KR26</accession>
<dbReference type="EMBL" id="JACEFO010000518">
    <property type="protein sequence ID" value="KAF8768513.1"/>
    <property type="molecule type" value="Genomic_DNA"/>
</dbReference>
<evidence type="ECO:0000313" key="3">
    <source>
        <dbReference type="Proteomes" id="UP000636709"/>
    </source>
</evidence>
<dbReference type="PANTHER" id="PTHR10513">
    <property type="entry name" value="DEOXYNUCLEOSIDE KINASE"/>
    <property type="match status" value="1"/>
</dbReference>
<evidence type="ECO:0000256" key="1">
    <source>
        <dbReference type="SAM" id="MobiDB-lite"/>
    </source>
</evidence>
<protein>
    <submittedName>
        <fullName evidence="2">Uncharacterized protein</fullName>
    </submittedName>
</protein>